<feature type="domain" description="Methyl-accepting transducer" evidence="5">
    <location>
        <begin position="225"/>
        <end position="454"/>
    </location>
</feature>
<name>A0ABT6DGK6_9BACT</name>
<evidence type="ECO:0000256" key="2">
    <source>
        <dbReference type="ARBA" id="ARBA00029447"/>
    </source>
</evidence>
<evidence type="ECO:0000313" key="6">
    <source>
        <dbReference type="EMBL" id="MDG0815977.1"/>
    </source>
</evidence>
<keyword evidence="4" id="KW-1133">Transmembrane helix</keyword>
<accession>A0ABT6DGK6</accession>
<proteinExistence type="inferred from homology"/>
<comment type="caution">
    <text evidence="6">The sequence shown here is derived from an EMBL/GenBank/DDBJ whole genome shotgun (WGS) entry which is preliminary data.</text>
</comment>
<dbReference type="RefSeq" id="WP_277577455.1">
    <property type="nucleotide sequence ID" value="NZ_JANRMI010000002.1"/>
</dbReference>
<dbReference type="PANTHER" id="PTHR43531:SF14">
    <property type="entry name" value="METHYL-ACCEPTING CHEMOTAXIS PROTEIN I-RELATED"/>
    <property type="match status" value="1"/>
</dbReference>
<reference evidence="6" key="1">
    <citation type="submission" date="2022-08" db="EMBL/GenBank/DDBJ databases">
        <title>Novel Bdellovibrio Species Isolated from Svalbard: Designation Bdellovibrio svalbardensis.</title>
        <authorList>
            <person name="Mitchell R.J."/>
            <person name="Choi S.Y."/>
        </authorList>
    </citation>
    <scope>NUCLEOTIDE SEQUENCE</scope>
    <source>
        <strain evidence="6">PAP01</strain>
    </source>
</reference>
<dbReference type="Pfam" id="PF00015">
    <property type="entry name" value="MCPsignal"/>
    <property type="match status" value="1"/>
</dbReference>
<dbReference type="EMBL" id="JANRMI010000002">
    <property type="protein sequence ID" value="MDG0815977.1"/>
    <property type="molecule type" value="Genomic_DNA"/>
</dbReference>
<dbReference type="Gene3D" id="1.10.287.950">
    <property type="entry name" value="Methyl-accepting chemotaxis protein"/>
    <property type="match status" value="1"/>
</dbReference>
<comment type="similarity">
    <text evidence="2">Belongs to the methyl-accepting chemotaxis (MCP) protein family.</text>
</comment>
<sequence length="502" mass="54419">MKKLSLNAKVAFLVGFLISGSVIISAVGISKMSTINTNLDEITDRTAPRIDLDHRLKEIFLIQVINERDFVLEETAEDRKTILARLESRDKELRSLLEERKKVASEAGLVTIHDFQEAYEKWSSVDKEIIGFAQAGNNKDAIRLIMEKGRTLRLAVEEVINSSIDRNKKEMEVKKEASSATYQLARTTSIMTTALALLIGVFMSFFILRSLGKSISQVIDGLKDNSLNVTQASHQIASSSEGLSQASAEQAASLEETVSTLEELTSMVRVNSENAKQAAKLSEETRTIATKGEHEIRDLIVSMNHISSDSKKIEDIINVIDDIAFQTNLLALNAAVEAARAGEQGKGFAVVAEAVRNLAQRSSSAAKDITELIKGSVQKIETGSTQVSRSGEVLSEIVASAKKVSDLNAEIASASEEQSNGISQIGKAMNQLDQVTQINAATSEEAAASAQELSVQANQLTQIVDVLIFTIKGGNDLPESVSPVVAKNEAKEFRQMSSTSGF</sequence>
<feature type="transmembrane region" description="Helical" evidence="4">
    <location>
        <begin position="189"/>
        <end position="208"/>
    </location>
</feature>
<keyword evidence="1" id="KW-0488">Methylation</keyword>
<dbReference type="PRINTS" id="PR00260">
    <property type="entry name" value="CHEMTRNSDUCR"/>
</dbReference>
<evidence type="ECO:0000256" key="4">
    <source>
        <dbReference type="SAM" id="Phobius"/>
    </source>
</evidence>
<keyword evidence="7" id="KW-1185">Reference proteome</keyword>
<keyword evidence="4" id="KW-0812">Transmembrane</keyword>
<dbReference type="SMART" id="SM00283">
    <property type="entry name" value="MA"/>
    <property type="match status" value="1"/>
</dbReference>
<evidence type="ECO:0000259" key="5">
    <source>
        <dbReference type="PROSITE" id="PS50111"/>
    </source>
</evidence>
<dbReference type="PROSITE" id="PS50111">
    <property type="entry name" value="CHEMOTAXIS_TRANSDUC_2"/>
    <property type="match status" value="1"/>
</dbReference>
<dbReference type="CDD" id="cd11386">
    <property type="entry name" value="MCP_signal"/>
    <property type="match status" value="1"/>
</dbReference>
<evidence type="ECO:0000256" key="3">
    <source>
        <dbReference type="PROSITE-ProRule" id="PRU00284"/>
    </source>
</evidence>
<dbReference type="SUPFAM" id="SSF58104">
    <property type="entry name" value="Methyl-accepting chemotaxis protein (MCP) signaling domain"/>
    <property type="match status" value="1"/>
</dbReference>
<dbReference type="Proteomes" id="UP001152321">
    <property type="component" value="Unassembled WGS sequence"/>
</dbReference>
<dbReference type="Pfam" id="PF12729">
    <property type="entry name" value="4HB_MCP_1"/>
    <property type="match status" value="1"/>
</dbReference>
<keyword evidence="3" id="KW-0807">Transducer</keyword>
<evidence type="ECO:0000313" key="7">
    <source>
        <dbReference type="Proteomes" id="UP001152321"/>
    </source>
</evidence>
<gene>
    <name evidence="6" type="ORF">NWE73_06365</name>
</gene>
<keyword evidence="4" id="KW-0472">Membrane</keyword>
<protein>
    <submittedName>
        <fullName evidence="6">Methyl-accepting chemotaxis protein</fullName>
    </submittedName>
</protein>
<dbReference type="InterPro" id="IPR024478">
    <property type="entry name" value="HlyB_4HB_MCP"/>
</dbReference>
<evidence type="ECO:0000256" key="1">
    <source>
        <dbReference type="ARBA" id="ARBA00022481"/>
    </source>
</evidence>
<dbReference type="InterPro" id="IPR004090">
    <property type="entry name" value="Chemotax_Me-accpt_rcpt"/>
</dbReference>
<dbReference type="InterPro" id="IPR004089">
    <property type="entry name" value="MCPsignal_dom"/>
</dbReference>
<organism evidence="6 7">
    <name type="scientific">Bdellovibrio svalbardensis</name>
    <dbReference type="NCBI Taxonomy" id="2972972"/>
    <lineage>
        <taxon>Bacteria</taxon>
        <taxon>Pseudomonadati</taxon>
        <taxon>Bdellovibrionota</taxon>
        <taxon>Bdellovibrionia</taxon>
        <taxon>Bdellovibrionales</taxon>
        <taxon>Pseudobdellovibrionaceae</taxon>
        <taxon>Bdellovibrio</taxon>
    </lineage>
</organism>
<dbReference type="PANTHER" id="PTHR43531">
    <property type="entry name" value="PROTEIN ICFG"/>
    <property type="match status" value="1"/>
</dbReference>
<dbReference type="InterPro" id="IPR051310">
    <property type="entry name" value="MCP_chemotaxis"/>
</dbReference>